<evidence type="ECO:0000256" key="1">
    <source>
        <dbReference type="ARBA" id="ARBA00004141"/>
    </source>
</evidence>
<feature type="compositionally biased region" description="Basic and acidic residues" evidence="5">
    <location>
        <begin position="57"/>
        <end position="93"/>
    </location>
</feature>
<accession>A0A7I8VS39</accession>
<dbReference type="PANTHER" id="PTHR46726">
    <property type="entry name" value="TWO PORE CHANNEL 3"/>
    <property type="match status" value="1"/>
</dbReference>
<dbReference type="EMBL" id="CAJFCJ010000009">
    <property type="protein sequence ID" value="CAD5119109.1"/>
    <property type="molecule type" value="Genomic_DNA"/>
</dbReference>
<evidence type="ECO:0000313" key="9">
    <source>
        <dbReference type="Proteomes" id="UP000549394"/>
    </source>
</evidence>
<gene>
    <name evidence="8" type="ORF">DGYR_LOCUS7394</name>
</gene>
<feature type="transmembrane region" description="Helical" evidence="6">
    <location>
        <begin position="727"/>
        <end position="754"/>
    </location>
</feature>
<feature type="region of interest" description="Disordered" evidence="5">
    <location>
        <begin position="1"/>
        <end position="93"/>
    </location>
</feature>
<feature type="transmembrane region" description="Helical" evidence="6">
    <location>
        <begin position="531"/>
        <end position="547"/>
    </location>
</feature>
<feature type="transmembrane region" description="Helical" evidence="6">
    <location>
        <begin position="279"/>
        <end position="299"/>
    </location>
</feature>
<dbReference type="GO" id="GO:0005216">
    <property type="term" value="F:monoatomic ion channel activity"/>
    <property type="evidence" value="ECO:0007669"/>
    <property type="project" value="InterPro"/>
</dbReference>
<feature type="transmembrane region" description="Helical" evidence="6">
    <location>
        <begin position="619"/>
        <end position="641"/>
    </location>
</feature>
<keyword evidence="2 6" id="KW-0812">Transmembrane</keyword>
<dbReference type="SUPFAM" id="SSF81324">
    <property type="entry name" value="Voltage-gated potassium channels"/>
    <property type="match status" value="2"/>
</dbReference>
<feature type="compositionally biased region" description="Polar residues" evidence="5">
    <location>
        <begin position="41"/>
        <end position="55"/>
    </location>
</feature>
<comment type="subcellular location">
    <subcellularLocation>
        <location evidence="1">Membrane</location>
        <topology evidence="1">Multi-pass membrane protein</topology>
    </subcellularLocation>
</comment>
<dbReference type="Pfam" id="PF00520">
    <property type="entry name" value="Ion_trans"/>
    <property type="match status" value="2"/>
</dbReference>
<evidence type="ECO:0000256" key="6">
    <source>
        <dbReference type="SAM" id="Phobius"/>
    </source>
</evidence>
<feature type="transmembrane region" description="Helical" evidence="6">
    <location>
        <begin position="141"/>
        <end position="164"/>
    </location>
</feature>
<feature type="transmembrane region" description="Helical" evidence="6">
    <location>
        <begin position="184"/>
        <end position="200"/>
    </location>
</feature>
<keyword evidence="9" id="KW-1185">Reference proteome</keyword>
<feature type="transmembrane region" description="Helical" evidence="6">
    <location>
        <begin position="559"/>
        <end position="577"/>
    </location>
</feature>
<dbReference type="PANTHER" id="PTHR46726:SF1">
    <property type="entry name" value="TWO-PORE CALCIUM CHANNEL 3"/>
    <property type="match status" value="1"/>
</dbReference>
<dbReference type="Gene3D" id="1.20.120.350">
    <property type="entry name" value="Voltage-gated potassium channels. Chain C"/>
    <property type="match status" value="1"/>
</dbReference>
<dbReference type="InterPro" id="IPR005821">
    <property type="entry name" value="Ion_trans_dom"/>
</dbReference>
<dbReference type="AlphaFoldDB" id="A0A7I8VS39"/>
<protein>
    <submittedName>
        <fullName evidence="8">DgyrCDS7753</fullName>
    </submittedName>
</protein>
<evidence type="ECO:0000256" key="3">
    <source>
        <dbReference type="ARBA" id="ARBA00022989"/>
    </source>
</evidence>
<feature type="compositionally biased region" description="Basic residues" evidence="5">
    <location>
        <begin position="18"/>
        <end position="27"/>
    </location>
</feature>
<organism evidence="8 9">
    <name type="scientific">Dimorphilus gyrociliatus</name>
    <dbReference type="NCBI Taxonomy" id="2664684"/>
    <lineage>
        <taxon>Eukaryota</taxon>
        <taxon>Metazoa</taxon>
        <taxon>Spiralia</taxon>
        <taxon>Lophotrochozoa</taxon>
        <taxon>Annelida</taxon>
        <taxon>Polychaeta</taxon>
        <taxon>Polychaeta incertae sedis</taxon>
        <taxon>Dinophilidae</taxon>
        <taxon>Dimorphilus</taxon>
    </lineage>
</organism>
<sequence>MSDISWDEDNETSESGRWRKKRHKHKKSIDGILPIEEHPNKSITPLLNTSNTSDFISKIKESQDETSEKEKEDIAEKNITKAENNEGREVPDKDFQDVTIPTRSATEEEMNLAIVFVKDAMDGRFFMLKTYDQWCVKSYKVYNWVIFTLLLRIFNILHLCLPVIEKPATFTFNGIEYHLHEKVGLWSIVAEIIIFMYYSVRIMHMHHFEKAESFWKKWTNRCIVGGMVLTAIDIVVFIGVGQNNGLRVTRLLRPVFVVCFADNRMLMKTIRNIAFTVPDVANVLFLLACSMGVFSLFALKMFQKDPAGNEKIPKWSNGDPYFQSYPNVVWQMYVLVTTANNPDVSLPARTENAAYEIFFLIYILINLYLFMSILLAVIYNSYKERLKEEVLSIVKKKQQNLLRAFDLIKSNVAGFGECVTLANFYQLMKGILPDITQNSGEFYFWVLDNNLDGVLVKKEFFKVADLLNTQVREAQDLRPRFARLCPNFYYSKFSGFFVRLHHSIYYKILIDGAIIANAVVIGLQIEKAEHIFVALFTFEVVLGIYAEGPKVYLSRFFDAFDTILICCSLLVNILSIVNDDIKKAKFVLMLRVLRLIRLTNKVKGFRIVAETIANIKGYLLIYSSVLFLFYYFYALIGMAFLSHTIREHRISQDNYHYWPGCNNSAPRMNTSDFYNLGYCSVNFNNILRAYGVLFIVTVVNQWHAVTDGFAFAVGCGTSNWQCFKVRLYFMSFHLIGVFLLMNIFQAFILEVFFIEYTTERNRLYLFIEGLLQKFNLIADEEELALERQTKREAAELAMEQRRVLEVKGRSGGSLRVRQSFIPAAEAEEILYKGTEEAPAVPPVKRSIKDGNYNVTVPLPKSIRCPFKSEYVKFILHKTGRNHMMTLIEQMFEEDVKSLEKKAIEAANEFGFIEIADVTDPEKLRKIIQKVRPDAFII</sequence>
<evidence type="ECO:0000313" key="8">
    <source>
        <dbReference type="EMBL" id="CAD5119109.1"/>
    </source>
</evidence>
<feature type="transmembrane region" description="Helical" evidence="6">
    <location>
        <begin position="504"/>
        <end position="525"/>
    </location>
</feature>
<dbReference type="Gene3D" id="1.10.287.70">
    <property type="match status" value="2"/>
</dbReference>
<feature type="compositionally biased region" description="Acidic residues" evidence="5">
    <location>
        <begin position="1"/>
        <end position="12"/>
    </location>
</feature>
<keyword evidence="3 6" id="KW-1133">Transmembrane helix</keyword>
<name>A0A7I8VS39_9ANNE</name>
<feature type="transmembrane region" description="Helical" evidence="6">
    <location>
        <begin position="357"/>
        <end position="379"/>
    </location>
</feature>
<evidence type="ECO:0000256" key="5">
    <source>
        <dbReference type="SAM" id="MobiDB-lite"/>
    </source>
</evidence>
<evidence type="ECO:0000259" key="7">
    <source>
        <dbReference type="Pfam" id="PF00520"/>
    </source>
</evidence>
<feature type="transmembrane region" description="Helical" evidence="6">
    <location>
        <begin position="221"/>
        <end position="239"/>
    </location>
</feature>
<dbReference type="InterPro" id="IPR027359">
    <property type="entry name" value="Volt_channel_dom_sf"/>
</dbReference>
<dbReference type="GO" id="GO:0016020">
    <property type="term" value="C:membrane"/>
    <property type="evidence" value="ECO:0007669"/>
    <property type="project" value="UniProtKB-SubCell"/>
</dbReference>
<comment type="caution">
    <text evidence="8">The sequence shown here is derived from an EMBL/GenBank/DDBJ whole genome shotgun (WGS) entry which is preliminary data.</text>
</comment>
<keyword evidence="4 6" id="KW-0472">Membrane</keyword>
<evidence type="ECO:0000256" key="2">
    <source>
        <dbReference type="ARBA" id="ARBA00022692"/>
    </source>
</evidence>
<evidence type="ECO:0000256" key="4">
    <source>
        <dbReference type="ARBA" id="ARBA00023136"/>
    </source>
</evidence>
<feature type="domain" description="Ion transport" evidence="7">
    <location>
        <begin position="143"/>
        <end position="385"/>
    </location>
</feature>
<dbReference type="Proteomes" id="UP000549394">
    <property type="component" value="Unassembled WGS sequence"/>
</dbReference>
<dbReference type="OrthoDB" id="10068803at2759"/>
<feature type="domain" description="Ion transport" evidence="7">
    <location>
        <begin position="525"/>
        <end position="753"/>
    </location>
</feature>
<reference evidence="8 9" key="1">
    <citation type="submission" date="2020-08" db="EMBL/GenBank/DDBJ databases">
        <authorList>
            <person name="Hejnol A."/>
        </authorList>
    </citation>
    <scope>NUCLEOTIDE SEQUENCE [LARGE SCALE GENOMIC DNA]</scope>
</reference>
<proteinExistence type="predicted"/>